<dbReference type="InterPro" id="IPR006050">
    <property type="entry name" value="DNA_photolyase_N"/>
</dbReference>
<dbReference type="GO" id="GO:0003684">
    <property type="term" value="F:damaged DNA binding"/>
    <property type="evidence" value="ECO:0007669"/>
    <property type="project" value="TreeGrafter"/>
</dbReference>
<dbReference type="PROSITE" id="PS51645">
    <property type="entry name" value="PHR_CRY_ALPHA_BETA"/>
    <property type="match status" value="1"/>
</dbReference>
<feature type="binding site" evidence="5">
    <location>
        <begin position="459"/>
        <end position="461"/>
    </location>
    <ligand>
        <name>FAD</name>
        <dbReference type="ChEBI" id="CHEBI:57692"/>
    </ligand>
</feature>
<dbReference type="GO" id="GO:0071949">
    <property type="term" value="F:FAD binding"/>
    <property type="evidence" value="ECO:0007669"/>
    <property type="project" value="TreeGrafter"/>
</dbReference>
<dbReference type="InterPro" id="IPR014133">
    <property type="entry name" value="Cry_DASH"/>
</dbReference>
<dbReference type="GO" id="GO:0003904">
    <property type="term" value="F:deoxyribodipyrimidine photo-lyase activity"/>
    <property type="evidence" value="ECO:0007669"/>
    <property type="project" value="TreeGrafter"/>
</dbReference>
<dbReference type="InterPro" id="IPR036155">
    <property type="entry name" value="Crypto/Photolyase_N_sf"/>
</dbReference>
<feature type="site" description="Electron transfer via tryptophanyl radical" evidence="6">
    <location>
        <position position="446"/>
    </location>
</feature>
<dbReference type="PANTHER" id="PTHR11455">
    <property type="entry name" value="CRYPTOCHROME"/>
    <property type="match status" value="1"/>
</dbReference>
<keyword evidence="2 5" id="KW-0285">Flavoprotein</keyword>
<dbReference type="InterPro" id="IPR014729">
    <property type="entry name" value="Rossmann-like_a/b/a_fold"/>
</dbReference>
<comment type="similarity">
    <text evidence="1 7">Belongs to the DNA photolyase class-1 family.</text>
</comment>
<evidence type="ECO:0000256" key="8">
    <source>
        <dbReference type="SAM" id="MobiDB-lite"/>
    </source>
</evidence>
<dbReference type="AlphaFoldDB" id="A0A5N5QWE4"/>
<keyword evidence="10" id="KW-0456">Lyase</keyword>
<dbReference type="Pfam" id="PF03441">
    <property type="entry name" value="FAD_binding_7"/>
    <property type="match status" value="1"/>
</dbReference>
<dbReference type="Gene3D" id="1.25.40.80">
    <property type="match status" value="1"/>
</dbReference>
<comment type="function">
    <text evidence="7">May have a photoreceptor function.</text>
</comment>
<dbReference type="SUPFAM" id="SSF48173">
    <property type="entry name" value="Cryptochrome/photolyase FAD-binding domain"/>
    <property type="match status" value="1"/>
</dbReference>
<dbReference type="GO" id="GO:0000719">
    <property type="term" value="P:photoreactive repair"/>
    <property type="evidence" value="ECO:0007669"/>
    <property type="project" value="TreeGrafter"/>
</dbReference>
<evidence type="ECO:0000313" key="11">
    <source>
        <dbReference type="Proteomes" id="UP000383932"/>
    </source>
</evidence>
<feature type="binding site" evidence="5">
    <location>
        <position position="291"/>
    </location>
    <ligand>
        <name>FAD</name>
        <dbReference type="ChEBI" id="CHEBI:57692"/>
    </ligand>
</feature>
<evidence type="ECO:0000256" key="7">
    <source>
        <dbReference type="RuleBase" id="RU367151"/>
    </source>
</evidence>
<dbReference type="EMBL" id="SSOP01000004">
    <property type="protein sequence ID" value="KAB5596008.1"/>
    <property type="molecule type" value="Genomic_DNA"/>
</dbReference>
<protein>
    <recommendedName>
        <fullName evidence="7">Cryptochrome DASH</fullName>
    </recommendedName>
</protein>
<keyword evidence="3 5" id="KW-0274">FAD</keyword>
<evidence type="ECO:0000313" key="10">
    <source>
        <dbReference type="EMBL" id="KAB5596008.1"/>
    </source>
</evidence>
<evidence type="ECO:0000256" key="5">
    <source>
        <dbReference type="PIRSR" id="PIRSR602081-1"/>
    </source>
</evidence>
<dbReference type="PANTHER" id="PTHR11455:SF22">
    <property type="entry name" value="CRYPTOCHROME DASH"/>
    <property type="match status" value="1"/>
</dbReference>
<feature type="binding site" evidence="5">
    <location>
        <begin position="304"/>
        <end position="308"/>
    </location>
    <ligand>
        <name>FAD</name>
        <dbReference type="ChEBI" id="CHEBI:57692"/>
    </ligand>
</feature>
<sequence>MTRRIAIALLRNDLRVSDNPILYAARDAPGITHLLPLFVFDERQIELSGVKGFIDSRNSAHKVLPEARTRICGFWRTGRHRAWSIGSDLGVYFGRPESIVPYLVHQLQAQEDRVEGVWLQRESASEERSVEHRLAQALKHLHVPFHLDPGARTLVHEADLPFAILTKLPNIFAAFRKHVESLNDKMVRPVLPDPSQGEWRPFPSLQDDNNGPHQGAPFALPSDMTEAQLVEQLVAPLATNPALGDLNPTLAYYDILGTAFPFKGGESPARRRLDHYMGAGGTGEGAPVITYKNTRNGLLGTEYSTKFSPYLTFGCLSAREIAARCDNLEDRLRTAGKLDEASRKNIYWVKFELLWRDYMFFVNIKYGNSIFKSQGLLAGASSEAKAASDWISWDNRDNKLQAWLEGRTGVPFIDACMRELTSTGYMSNRGRQNVASFLTKDLYFDWRIGAEFFESFLLDYDPSSNYGNWAYIAGVGNDPREERKYNVIKQAKDYDLKGEYVAHWVPEVAGPELAGFQRHIPWKVWPQTEGSADFNSYPRTPVVEDSSWQKFYPKGDGEQGGHA</sequence>
<evidence type="ECO:0000259" key="9">
    <source>
        <dbReference type="PROSITE" id="PS51645"/>
    </source>
</evidence>
<feature type="site" description="Electron transfer via tryptophanyl radical" evidence="6">
    <location>
        <position position="469"/>
    </location>
</feature>
<name>A0A5N5QWE4_9AGAM</name>
<comment type="cofactor">
    <cofactor evidence="5 7">
        <name>FAD</name>
        <dbReference type="ChEBI" id="CHEBI:57692"/>
    </cofactor>
    <text evidence="5 7">Binds 1 FAD per subunit.</text>
</comment>
<feature type="region of interest" description="Disordered" evidence="8">
    <location>
        <begin position="192"/>
        <end position="219"/>
    </location>
</feature>
<evidence type="ECO:0000256" key="2">
    <source>
        <dbReference type="ARBA" id="ARBA00022630"/>
    </source>
</evidence>
<dbReference type="SUPFAM" id="SSF52425">
    <property type="entry name" value="Cryptochrome/photolyase, N-terminal domain"/>
    <property type="match status" value="1"/>
</dbReference>
<dbReference type="Gene3D" id="1.10.579.10">
    <property type="entry name" value="DNA Cyclobutane Dipyrimidine Photolyase, subunit A, domain 3"/>
    <property type="match status" value="1"/>
</dbReference>
<dbReference type="Pfam" id="PF00875">
    <property type="entry name" value="DNA_photolyase"/>
    <property type="match status" value="1"/>
</dbReference>
<dbReference type="Proteomes" id="UP000383932">
    <property type="component" value="Unassembled WGS sequence"/>
</dbReference>
<dbReference type="PRINTS" id="PR00147">
    <property type="entry name" value="DNAPHOTLYASE"/>
</dbReference>
<keyword evidence="4 7" id="KW-0157">Chromophore</keyword>
<evidence type="ECO:0000256" key="3">
    <source>
        <dbReference type="ARBA" id="ARBA00022827"/>
    </source>
</evidence>
<dbReference type="OrthoDB" id="435881at2759"/>
<feature type="binding site" evidence="5">
    <location>
        <begin position="352"/>
        <end position="361"/>
    </location>
    <ligand>
        <name>FAD</name>
        <dbReference type="ChEBI" id="CHEBI:57692"/>
    </ligand>
</feature>
<gene>
    <name evidence="10" type="ORF">CTheo_525</name>
</gene>
<dbReference type="InterPro" id="IPR002081">
    <property type="entry name" value="Cryptochrome/DNA_photolyase_1"/>
</dbReference>
<comment type="caution">
    <text evidence="10">The sequence shown here is derived from an EMBL/GenBank/DDBJ whole genome shotgun (WGS) entry which is preliminary data.</text>
</comment>
<comment type="cofactor">
    <cofactor evidence="7">
        <name>(6R)-5,10-methylene-5,6,7,8-tetrahydrofolate</name>
        <dbReference type="ChEBI" id="CHEBI:15636"/>
    </cofactor>
    <text evidence="7">Binds 1 5,10-methenyltetrahydrofolate (MTHF) per subunit.</text>
</comment>
<reference evidence="10 11" key="1">
    <citation type="journal article" date="2019" name="Fungal Biol. Biotechnol.">
        <title>Draft genome sequence of fastidious pathogen Ceratobasidium theobromae, which causes vascular-streak dieback in Theobroma cacao.</title>
        <authorList>
            <person name="Ali S.S."/>
            <person name="Asman A."/>
            <person name="Shao J."/>
            <person name="Firmansyah A.P."/>
            <person name="Susilo A.W."/>
            <person name="Rosmana A."/>
            <person name="McMahon P."/>
            <person name="Junaid M."/>
            <person name="Guest D."/>
            <person name="Kheng T.Y."/>
            <person name="Meinhardt L.W."/>
            <person name="Bailey B.A."/>
        </authorList>
    </citation>
    <scope>NUCLEOTIDE SEQUENCE [LARGE SCALE GENOMIC DNA]</scope>
    <source>
        <strain evidence="10 11">CT2</strain>
    </source>
</reference>
<evidence type="ECO:0000256" key="6">
    <source>
        <dbReference type="PIRSR" id="PIRSR602081-2"/>
    </source>
</evidence>
<dbReference type="NCBIfam" id="TIGR02765">
    <property type="entry name" value="crypto_DASH"/>
    <property type="match status" value="1"/>
</dbReference>
<dbReference type="Gene3D" id="3.40.50.620">
    <property type="entry name" value="HUPs"/>
    <property type="match status" value="1"/>
</dbReference>
<accession>A0A5N5QWE4</accession>
<evidence type="ECO:0000256" key="1">
    <source>
        <dbReference type="ARBA" id="ARBA00005862"/>
    </source>
</evidence>
<feature type="domain" description="Photolyase/cryptochrome alpha/beta" evidence="9">
    <location>
        <begin position="4"/>
        <end position="153"/>
    </location>
</feature>
<feature type="site" description="Electron transfer via tryptophanyl radical" evidence="6">
    <location>
        <position position="393"/>
    </location>
</feature>
<dbReference type="InterPro" id="IPR005101">
    <property type="entry name" value="Cryptochr/Photolyase_FAD-bd"/>
</dbReference>
<dbReference type="InterPro" id="IPR036134">
    <property type="entry name" value="Crypto/Photolyase_FAD-like_sf"/>
</dbReference>
<organism evidence="10 11">
    <name type="scientific">Ceratobasidium theobromae</name>
    <dbReference type="NCBI Taxonomy" id="1582974"/>
    <lineage>
        <taxon>Eukaryota</taxon>
        <taxon>Fungi</taxon>
        <taxon>Dikarya</taxon>
        <taxon>Basidiomycota</taxon>
        <taxon>Agaricomycotina</taxon>
        <taxon>Agaricomycetes</taxon>
        <taxon>Cantharellales</taxon>
        <taxon>Ceratobasidiaceae</taxon>
        <taxon>Ceratobasidium</taxon>
    </lineage>
</organism>
<proteinExistence type="inferred from homology"/>
<evidence type="ECO:0000256" key="4">
    <source>
        <dbReference type="ARBA" id="ARBA00022991"/>
    </source>
</evidence>
<keyword evidence="11" id="KW-1185">Reference proteome</keyword>